<sequence length="360" mass="39257">MVDRKVGTQHVDARPRERDVKIDHGLSSQEAIGHLPRVEQAVEALDPRLEDLWRTQLLGYQTQRWLCGVGVELAERGTGGVQRLDERLVVDAVAGHDEVDGLPLRDRVLLPVEDLGSDAVTIRIRRLQLLPGLAGFLGGRKDCIEVGADVVPQQLHGVVLVCGRECGYPRTQGKCYDAGDAGAKFYARRTWRQQARGEEDIGGRGNPLGKGRGDRPYYCAAVSTYLQDGDHSQAAPCPNETIPALRSLVSRPLLCWTTRSAPATLSSRASAWASMKPRLVEGNSCEKTTKASATPSALFLMGAAGESHCGDAGYRGTTDLPQVLGRRGPGRLSADEQRKFLEKEREKKSKKGMKRSTVKA</sequence>
<evidence type="ECO:0000313" key="2">
    <source>
        <dbReference type="Proteomes" id="UP001153331"/>
    </source>
</evidence>
<keyword evidence="2" id="KW-1185">Reference proteome</keyword>
<name>A0ACC2I883_9PLEO</name>
<proteinExistence type="predicted"/>
<gene>
    <name evidence="1" type="ORF">OPT61_g6007</name>
</gene>
<protein>
    <submittedName>
        <fullName evidence="1">Uncharacterized protein</fullName>
    </submittedName>
</protein>
<dbReference type="Proteomes" id="UP001153331">
    <property type="component" value="Unassembled WGS sequence"/>
</dbReference>
<comment type="caution">
    <text evidence="1">The sequence shown here is derived from an EMBL/GenBank/DDBJ whole genome shotgun (WGS) entry which is preliminary data.</text>
</comment>
<evidence type="ECO:0000313" key="1">
    <source>
        <dbReference type="EMBL" id="KAJ8111390.1"/>
    </source>
</evidence>
<reference evidence="1" key="1">
    <citation type="submission" date="2022-11" db="EMBL/GenBank/DDBJ databases">
        <title>Genome Sequence of Boeremia exigua.</title>
        <authorList>
            <person name="Buettner E."/>
        </authorList>
    </citation>
    <scope>NUCLEOTIDE SEQUENCE</scope>
    <source>
        <strain evidence="1">CU02</strain>
    </source>
</reference>
<accession>A0ACC2I883</accession>
<organism evidence="1 2">
    <name type="scientific">Boeremia exigua</name>
    <dbReference type="NCBI Taxonomy" id="749465"/>
    <lineage>
        <taxon>Eukaryota</taxon>
        <taxon>Fungi</taxon>
        <taxon>Dikarya</taxon>
        <taxon>Ascomycota</taxon>
        <taxon>Pezizomycotina</taxon>
        <taxon>Dothideomycetes</taxon>
        <taxon>Pleosporomycetidae</taxon>
        <taxon>Pleosporales</taxon>
        <taxon>Pleosporineae</taxon>
        <taxon>Didymellaceae</taxon>
        <taxon>Boeremia</taxon>
    </lineage>
</organism>
<dbReference type="EMBL" id="JAPHNI010000410">
    <property type="protein sequence ID" value="KAJ8111390.1"/>
    <property type="molecule type" value="Genomic_DNA"/>
</dbReference>